<sequence precursor="true">MSLSRLHFLPHHLRGLATLFLLLLVATVAHAAEVSVRAHLNRSISVVGDPVIFQLKISGSHHVPDAPDISPVDGLDIQYGGASEQSVIRIDNGNFVTEHTKTYSYQITPQKNGKFTIPAITIQVDGKDYTTQPAALTVQPSSATDEDNQKRAFAEFVMPKKTLYLGESIPVEFRLYVDSRIRWQLEEMPEIGGEGWTKQKVPEPRSDQVERNGRDYDYVVFKTLVTPIRAGKLTLGPGNIQFHARIPRAERSSSPLDPFGSIFNDPFFSALQEVKVKAPEVEFTVKSLPQAGKPADFSGAVGNFTFSAEGSPKQVKIGDPVTMKLRVSGKGSFDRVTAPEINDPTGWRTYPPSNTFQADDPISFTGTKTFEMQVIPEAKKTAMPEFHFSYFDPGAEKYVTLNSEPASLVVEGDALPAPKPVASAADNNAPPAPKKPAAAPRPDDILGLRYDSEEPQRFAPLYERREFWYVQGALGAILLGLIAFKLRRPPDLAVRQRAALQQEKEAVWRRLRGSDLGYVDFFDAAARFAQLETALKTNRPVAGIDASVVRSAAELDEQAAGTIEEIFSARAEVHYAGGGGGGGPVSAAERERVMGALKQLEKGHAKS</sequence>
<dbReference type="Pfam" id="PF13584">
    <property type="entry name" value="BatD"/>
    <property type="match status" value="1"/>
</dbReference>
<reference evidence="3 4" key="1">
    <citation type="journal article" date="2011" name="J. Bacteriol.">
        <title>Genome sequence of Chthoniobacter flavus Ellin428, an aerobic heterotrophic soil bacterium.</title>
        <authorList>
            <person name="Kant R."/>
            <person name="van Passel M.W."/>
            <person name="Palva A."/>
            <person name="Lucas S."/>
            <person name="Lapidus A."/>
            <person name="Glavina Del Rio T."/>
            <person name="Dalin E."/>
            <person name="Tice H."/>
            <person name="Bruce D."/>
            <person name="Goodwin L."/>
            <person name="Pitluck S."/>
            <person name="Larimer F.W."/>
            <person name="Land M.L."/>
            <person name="Hauser L."/>
            <person name="Sangwan P."/>
            <person name="de Vos W.M."/>
            <person name="Janssen P.H."/>
            <person name="Smidt H."/>
        </authorList>
    </citation>
    <scope>NUCLEOTIDE SEQUENCE [LARGE SCALE GENOMIC DNA]</scope>
    <source>
        <strain evidence="3 4">Ellin428</strain>
    </source>
</reference>
<feature type="signal peptide" evidence="2">
    <location>
        <begin position="1"/>
        <end position="31"/>
    </location>
</feature>
<evidence type="ECO:0000313" key="3">
    <source>
        <dbReference type="EMBL" id="EDY18803.1"/>
    </source>
</evidence>
<dbReference type="PANTHER" id="PTHR40940:SF2">
    <property type="entry name" value="BATD"/>
    <property type="match status" value="1"/>
</dbReference>
<organism evidence="3 4">
    <name type="scientific">Chthoniobacter flavus Ellin428</name>
    <dbReference type="NCBI Taxonomy" id="497964"/>
    <lineage>
        <taxon>Bacteria</taxon>
        <taxon>Pseudomonadati</taxon>
        <taxon>Verrucomicrobiota</taxon>
        <taxon>Spartobacteria</taxon>
        <taxon>Chthoniobacterales</taxon>
        <taxon>Chthoniobacteraceae</taxon>
        <taxon>Chthoniobacter</taxon>
    </lineage>
</organism>
<evidence type="ECO:0000256" key="1">
    <source>
        <dbReference type="SAM" id="MobiDB-lite"/>
    </source>
</evidence>
<dbReference type="eggNOG" id="COG0457">
    <property type="taxonomic scope" value="Bacteria"/>
</dbReference>
<accession>B4D3H3</accession>
<dbReference type="AlphaFoldDB" id="B4D3H3"/>
<keyword evidence="2" id="KW-0732">Signal</keyword>
<dbReference type="STRING" id="497964.CfE428DRAFT_3461"/>
<feature type="region of interest" description="Disordered" evidence="1">
    <location>
        <begin position="419"/>
        <end position="446"/>
    </location>
</feature>
<comment type="caution">
    <text evidence="3">The sequence shown here is derived from an EMBL/GenBank/DDBJ whole genome shotgun (WGS) entry which is preliminary data.</text>
</comment>
<evidence type="ECO:0000256" key="2">
    <source>
        <dbReference type="SAM" id="SignalP"/>
    </source>
</evidence>
<dbReference type="RefSeq" id="WP_006980786.1">
    <property type="nucleotide sequence ID" value="NZ_ABVL01000010.1"/>
</dbReference>
<protein>
    <recommendedName>
        <fullName evidence="5">Protein BatD</fullName>
    </recommendedName>
</protein>
<evidence type="ECO:0008006" key="5">
    <source>
        <dbReference type="Google" id="ProtNLM"/>
    </source>
</evidence>
<evidence type="ECO:0000313" key="4">
    <source>
        <dbReference type="Proteomes" id="UP000005824"/>
    </source>
</evidence>
<feature type="chain" id="PRO_5002800393" description="Protein BatD" evidence="2">
    <location>
        <begin position="32"/>
        <end position="607"/>
    </location>
</feature>
<feature type="compositionally biased region" description="Low complexity" evidence="1">
    <location>
        <begin position="420"/>
        <end position="440"/>
    </location>
</feature>
<dbReference type="Proteomes" id="UP000005824">
    <property type="component" value="Unassembled WGS sequence"/>
</dbReference>
<dbReference type="InterPro" id="IPR025738">
    <property type="entry name" value="BatD"/>
</dbReference>
<dbReference type="InParanoid" id="B4D3H3"/>
<gene>
    <name evidence="3" type="ORF">CfE428DRAFT_3461</name>
</gene>
<proteinExistence type="predicted"/>
<keyword evidence="4" id="KW-1185">Reference proteome</keyword>
<dbReference type="EMBL" id="ABVL01000010">
    <property type="protein sequence ID" value="EDY18803.1"/>
    <property type="molecule type" value="Genomic_DNA"/>
</dbReference>
<dbReference type="PANTHER" id="PTHR40940">
    <property type="entry name" value="PROTEIN BATD-RELATED"/>
    <property type="match status" value="1"/>
</dbReference>
<name>B4D3H3_9BACT</name>